<protein>
    <submittedName>
        <fullName evidence="1">Uncharacterized protein</fullName>
    </submittedName>
</protein>
<sequence>MYPSLCMLVLQFKVLKETTPYKKSLAMKKLKLGWLTRIKTDVKIQNTKHDIFILDKIKRKITLIEVGITNHNNFQTAEAEKMRKYEFIANELELMYKCRTRIIFYVITWDAHNIP</sequence>
<dbReference type="OrthoDB" id="2194416at2759"/>
<dbReference type="EMBL" id="SBJO01000713">
    <property type="protein sequence ID" value="KAF9758201.1"/>
    <property type="molecule type" value="Genomic_DNA"/>
</dbReference>
<keyword evidence="2" id="KW-1185">Reference proteome</keyword>
<proteinExistence type="predicted"/>
<dbReference type="AlphaFoldDB" id="A0A9P6GV36"/>
<name>A0A9P6GV36_9MICR</name>
<dbReference type="Proteomes" id="UP000740883">
    <property type="component" value="Unassembled WGS sequence"/>
</dbReference>
<reference evidence="1 2" key="1">
    <citation type="journal article" date="2020" name="Genome Biol. Evol.">
        <title>Comparative genomics of strictly vertically transmitted, feminizing microsporidia endosymbionts of amphipod crustaceans.</title>
        <authorList>
            <person name="Cormier A."/>
            <person name="Chebbi M.A."/>
            <person name="Giraud I."/>
            <person name="Wattier R."/>
            <person name="Teixeira M."/>
            <person name="Gilbert C."/>
            <person name="Rigaud T."/>
            <person name="Cordaux R."/>
        </authorList>
    </citation>
    <scope>NUCLEOTIDE SEQUENCE [LARGE SCALE GENOMIC DNA]</scope>
    <source>
        <strain evidence="1 2">Ou3-Ou53</strain>
    </source>
</reference>
<gene>
    <name evidence="1" type="ORF">NGRA_3248</name>
</gene>
<organism evidence="1 2">
    <name type="scientific">Nosema granulosis</name>
    <dbReference type="NCBI Taxonomy" id="83296"/>
    <lineage>
        <taxon>Eukaryota</taxon>
        <taxon>Fungi</taxon>
        <taxon>Fungi incertae sedis</taxon>
        <taxon>Microsporidia</taxon>
        <taxon>Nosematidae</taxon>
        <taxon>Nosema</taxon>
    </lineage>
</organism>
<comment type="caution">
    <text evidence="1">The sequence shown here is derived from an EMBL/GenBank/DDBJ whole genome shotgun (WGS) entry which is preliminary data.</text>
</comment>
<evidence type="ECO:0000313" key="2">
    <source>
        <dbReference type="Proteomes" id="UP000740883"/>
    </source>
</evidence>
<accession>A0A9P6GV36</accession>
<evidence type="ECO:0000313" key="1">
    <source>
        <dbReference type="EMBL" id="KAF9758201.1"/>
    </source>
</evidence>